<feature type="region of interest" description="Disordered" evidence="1">
    <location>
        <begin position="31"/>
        <end position="57"/>
    </location>
</feature>
<accession>A0AAD7GT31</accession>
<protein>
    <submittedName>
        <fullName evidence="3">Uncharacterized protein</fullName>
    </submittedName>
</protein>
<dbReference type="Proteomes" id="UP001215598">
    <property type="component" value="Unassembled WGS sequence"/>
</dbReference>
<keyword evidence="4" id="KW-1185">Reference proteome</keyword>
<evidence type="ECO:0000256" key="2">
    <source>
        <dbReference type="SAM" id="Phobius"/>
    </source>
</evidence>
<evidence type="ECO:0000256" key="1">
    <source>
        <dbReference type="SAM" id="MobiDB-lite"/>
    </source>
</evidence>
<sequence>MGGGRSSTVTAIQPSATYLCVISVAEQDALPEEHEGKDQASAATSIPSPVCTPPQSPPAARAPRCWPVCIVLPGSSVGAYACVGKGIPASSARSLYPLRADRPRAPRSFRAFALAGRSSVLSVCGLLQMGLQQLVHRRRAIVGMPSSFPKPKLRANPVFRSPQRRGRFSWSPAFLLRPPAPSACFSSSATPIDSTRTCAPAPSPHSRISTWVGTSTRTVRTTRMGGGDSMALQGAVGVTSARCFAMPTPLRSREARGGQADSRPRRIFALLANATLISPSAADGQYWMRRWFLWVFILRCFAVPLQVVGHILILRVLVLRSRMLGSQRRGTSTTWDLHDVGPPRRGTSTAYASALVRCSIASSSAAAASWAPTKEDGQSLVR</sequence>
<evidence type="ECO:0000313" key="3">
    <source>
        <dbReference type="EMBL" id="KAJ7704707.1"/>
    </source>
</evidence>
<keyword evidence="2" id="KW-1133">Transmembrane helix</keyword>
<keyword evidence="2" id="KW-0812">Transmembrane</keyword>
<feature type="transmembrane region" description="Helical" evidence="2">
    <location>
        <begin position="291"/>
        <end position="318"/>
    </location>
</feature>
<organism evidence="3 4">
    <name type="scientific">Mycena metata</name>
    <dbReference type="NCBI Taxonomy" id="1033252"/>
    <lineage>
        <taxon>Eukaryota</taxon>
        <taxon>Fungi</taxon>
        <taxon>Dikarya</taxon>
        <taxon>Basidiomycota</taxon>
        <taxon>Agaricomycotina</taxon>
        <taxon>Agaricomycetes</taxon>
        <taxon>Agaricomycetidae</taxon>
        <taxon>Agaricales</taxon>
        <taxon>Marasmiineae</taxon>
        <taxon>Mycenaceae</taxon>
        <taxon>Mycena</taxon>
    </lineage>
</organism>
<dbReference type="EMBL" id="JARKIB010000482">
    <property type="protein sequence ID" value="KAJ7704707.1"/>
    <property type="molecule type" value="Genomic_DNA"/>
</dbReference>
<name>A0AAD7GT31_9AGAR</name>
<proteinExistence type="predicted"/>
<dbReference type="AlphaFoldDB" id="A0AAD7GT31"/>
<reference evidence="3" key="1">
    <citation type="submission" date="2023-03" db="EMBL/GenBank/DDBJ databases">
        <title>Massive genome expansion in bonnet fungi (Mycena s.s.) driven by repeated elements and novel gene families across ecological guilds.</title>
        <authorList>
            <consortium name="Lawrence Berkeley National Laboratory"/>
            <person name="Harder C.B."/>
            <person name="Miyauchi S."/>
            <person name="Viragh M."/>
            <person name="Kuo A."/>
            <person name="Thoen E."/>
            <person name="Andreopoulos B."/>
            <person name="Lu D."/>
            <person name="Skrede I."/>
            <person name="Drula E."/>
            <person name="Henrissat B."/>
            <person name="Morin E."/>
            <person name="Kohler A."/>
            <person name="Barry K."/>
            <person name="LaButti K."/>
            <person name="Morin E."/>
            <person name="Salamov A."/>
            <person name="Lipzen A."/>
            <person name="Mereny Z."/>
            <person name="Hegedus B."/>
            <person name="Baldrian P."/>
            <person name="Stursova M."/>
            <person name="Weitz H."/>
            <person name="Taylor A."/>
            <person name="Grigoriev I.V."/>
            <person name="Nagy L.G."/>
            <person name="Martin F."/>
            <person name="Kauserud H."/>
        </authorList>
    </citation>
    <scope>NUCLEOTIDE SEQUENCE</scope>
    <source>
        <strain evidence="3">CBHHK182m</strain>
    </source>
</reference>
<evidence type="ECO:0000313" key="4">
    <source>
        <dbReference type="Proteomes" id="UP001215598"/>
    </source>
</evidence>
<comment type="caution">
    <text evidence="3">The sequence shown here is derived from an EMBL/GenBank/DDBJ whole genome shotgun (WGS) entry which is preliminary data.</text>
</comment>
<keyword evidence="2" id="KW-0472">Membrane</keyword>
<gene>
    <name evidence="3" type="ORF">B0H16DRAFT_1901962</name>
</gene>